<keyword evidence="1" id="KW-0343">GTPase activation</keyword>
<evidence type="ECO:0000313" key="5">
    <source>
        <dbReference type="Proteomes" id="UP001431209"/>
    </source>
</evidence>
<dbReference type="GO" id="GO:0007165">
    <property type="term" value="P:signal transduction"/>
    <property type="evidence" value="ECO:0007669"/>
    <property type="project" value="InterPro"/>
</dbReference>
<reference evidence="4 5" key="1">
    <citation type="submission" date="2024-03" db="EMBL/GenBank/DDBJ databases">
        <title>The Acrasis kona genome and developmental transcriptomes reveal deep origins of eukaryotic multicellular pathways.</title>
        <authorList>
            <person name="Sheikh S."/>
            <person name="Fu C.-J."/>
            <person name="Brown M.W."/>
            <person name="Baldauf S.L."/>
        </authorList>
    </citation>
    <scope>NUCLEOTIDE SEQUENCE [LARGE SCALE GENOMIC DNA]</scope>
    <source>
        <strain evidence="4 5">ATCC MYA-3509</strain>
    </source>
</reference>
<dbReference type="InterPro" id="IPR000198">
    <property type="entry name" value="RhoGAP_dom"/>
</dbReference>
<name>A0AAW2YQJ6_9EUKA</name>
<dbReference type="EMBL" id="JAOPGA020000506">
    <property type="protein sequence ID" value="KAL0479168.1"/>
    <property type="molecule type" value="Genomic_DNA"/>
</dbReference>
<comment type="caution">
    <text evidence="4">The sequence shown here is derived from an EMBL/GenBank/DDBJ whole genome shotgun (WGS) entry which is preliminary data.</text>
</comment>
<dbReference type="PANTHER" id="PTHR23176">
    <property type="entry name" value="RHO/RAC/CDC GTPASE-ACTIVATING PROTEIN"/>
    <property type="match status" value="1"/>
</dbReference>
<dbReference type="AlphaFoldDB" id="A0AAW2YQJ6"/>
<evidence type="ECO:0000256" key="2">
    <source>
        <dbReference type="SAM" id="MobiDB-lite"/>
    </source>
</evidence>
<feature type="compositionally biased region" description="Low complexity" evidence="2">
    <location>
        <begin position="285"/>
        <end position="295"/>
    </location>
</feature>
<evidence type="ECO:0000256" key="1">
    <source>
        <dbReference type="ARBA" id="ARBA00022468"/>
    </source>
</evidence>
<sequence>MNKRFSMAFRPKSVRLTPVTSHSYTAPTHLSASAAPVSNCLNELSLFGVPLEVSLSRGPDKANGTVPIALYNAIEFINEFNLEEEGLYRIPGNKRIMDQYKQEFDAGIPIDFVKDHTSRSRIHECHDVCGLIRQFMTCLPETIFTFELATSFQLKEFGNDPNNMDELDLKINRLKDLCDRLPTANRDTLKMFVKHLNLITKHSAVNLMTAKNLVISLFGMAIHNRTYFLMIQHADRIFAEDDTEHTEPSTPHLIIPDEPIITEVDATPLTSESNLTTITPSSTISEQQSPMPSSEPKIEAPQTPLKKRRFTAFKRASEMFSSTLNKVMKKFEKKK</sequence>
<dbReference type="CDD" id="cd00159">
    <property type="entry name" value="RhoGAP"/>
    <property type="match status" value="1"/>
</dbReference>
<evidence type="ECO:0000259" key="3">
    <source>
        <dbReference type="PROSITE" id="PS50238"/>
    </source>
</evidence>
<proteinExistence type="predicted"/>
<dbReference type="InterPro" id="IPR050729">
    <property type="entry name" value="Rho-GAP"/>
</dbReference>
<keyword evidence="5" id="KW-1185">Reference proteome</keyword>
<dbReference type="SUPFAM" id="SSF48350">
    <property type="entry name" value="GTPase activation domain, GAP"/>
    <property type="match status" value="1"/>
</dbReference>
<feature type="compositionally biased region" description="Polar residues" evidence="2">
    <location>
        <begin position="273"/>
        <end position="284"/>
    </location>
</feature>
<dbReference type="InterPro" id="IPR008936">
    <property type="entry name" value="Rho_GTPase_activation_prot"/>
</dbReference>
<dbReference type="GO" id="GO:0005737">
    <property type="term" value="C:cytoplasm"/>
    <property type="evidence" value="ECO:0007669"/>
    <property type="project" value="TreeGrafter"/>
</dbReference>
<dbReference type="GO" id="GO:0005096">
    <property type="term" value="F:GTPase activator activity"/>
    <property type="evidence" value="ECO:0007669"/>
    <property type="project" value="UniProtKB-KW"/>
</dbReference>
<protein>
    <recommendedName>
        <fullName evidence="3">Rho-GAP domain-containing protein</fullName>
    </recommendedName>
</protein>
<accession>A0AAW2YQJ6</accession>
<feature type="region of interest" description="Disordered" evidence="2">
    <location>
        <begin position="273"/>
        <end position="306"/>
    </location>
</feature>
<dbReference type="Pfam" id="PF00620">
    <property type="entry name" value="RhoGAP"/>
    <property type="match status" value="1"/>
</dbReference>
<feature type="domain" description="Rho-GAP" evidence="3">
    <location>
        <begin position="49"/>
        <end position="261"/>
    </location>
</feature>
<dbReference type="SMART" id="SM00324">
    <property type="entry name" value="RhoGAP"/>
    <property type="match status" value="1"/>
</dbReference>
<dbReference type="Gene3D" id="1.10.555.10">
    <property type="entry name" value="Rho GTPase activation protein"/>
    <property type="match status" value="1"/>
</dbReference>
<dbReference type="Proteomes" id="UP001431209">
    <property type="component" value="Unassembled WGS sequence"/>
</dbReference>
<evidence type="ECO:0000313" key="4">
    <source>
        <dbReference type="EMBL" id="KAL0479168.1"/>
    </source>
</evidence>
<gene>
    <name evidence="4" type="ORF">AKO1_007981</name>
</gene>
<dbReference type="PROSITE" id="PS50238">
    <property type="entry name" value="RHOGAP"/>
    <property type="match status" value="1"/>
</dbReference>
<dbReference type="PANTHER" id="PTHR23176:SF129">
    <property type="entry name" value="RHO GTPASE ACTIVATING PROTEIN AT 16F, ISOFORM E-RELATED"/>
    <property type="match status" value="1"/>
</dbReference>
<organism evidence="4 5">
    <name type="scientific">Acrasis kona</name>
    <dbReference type="NCBI Taxonomy" id="1008807"/>
    <lineage>
        <taxon>Eukaryota</taxon>
        <taxon>Discoba</taxon>
        <taxon>Heterolobosea</taxon>
        <taxon>Tetramitia</taxon>
        <taxon>Eutetramitia</taxon>
        <taxon>Acrasidae</taxon>
        <taxon>Acrasis</taxon>
    </lineage>
</organism>